<evidence type="ECO:0000313" key="3">
    <source>
        <dbReference type="Proteomes" id="UP001055439"/>
    </source>
</evidence>
<evidence type="ECO:0000313" key="2">
    <source>
        <dbReference type="EMBL" id="URD98817.1"/>
    </source>
</evidence>
<dbReference type="AlphaFoldDB" id="A0A9E7FRT3"/>
<feature type="region of interest" description="Disordered" evidence="1">
    <location>
        <begin position="1"/>
        <end position="46"/>
    </location>
</feature>
<accession>A0A9E7FRT3</accession>
<evidence type="ECO:0000256" key="1">
    <source>
        <dbReference type="SAM" id="MobiDB-lite"/>
    </source>
</evidence>
<proteinExistence type="predicted"/>
<dbReference type="Proteomes" id="UP001055439">
    <property type="component" value="Chromosome 4"/>
</dbReference>
<protein>
    <submittedName>
        <fullName evidence="2">Uncharacterized protein</fullName>
    </submittedName>
</protein>
<name>A0A9E7FRT3_9LILI</name>
<organism evidence="2 3">
    <name type="scientific">Musa troglodytarum</name>
    <name type="common">fe'i banana</name>
    <dbReference type="NCBI Taxonomy" id="320322"/>
    <lineage>
        <taxon>Eukaryota</taxon>
        <taxon>Viridiplantae</taxon>
        <taxon>Streptophyta</taxon>
        <taxon>Embryophyta</taxon>
        <taxon>Tracheophyta</taxon>
        <taxon>Spermatophyta</taxon>
        <taxon>Magnoliopsida</taxon>
        <taxon>Liliopsida</taxon>
        <taxon>Zingiberales</taxon>
        <taxon>Musaceae</taxon>
        <taxon>Musa</taxon>
    </lineage>
</organism>
<feature type="compositionally biased region" description="Basic and acidic residues" evidence="1">
    <location>
        <begin position="171"/>
        <end position="190"/>
    </location>
</feature>
<keyword evidence="3" id="KW-1185">Reference proteome</keyword>
<feature type="region of interest" description="Disordered" evidence="1">
    <location>
        <begin position="99"/>
        <end position="212"/>
    </location>
</feature>
<sequence>MPCQDTTRLGTSRAQRWNSATLSEWTRRTGRPAPPPPRTAPRFVAPPAGVGQEVEPRAAGLLLFLSAFRRTLAGRGAEVKNVHAMAGGGESGVEGEGMALHAAGCGGHGPFSGEDGDSQDGRRGTVGREPEAVPGEVHVAEVAGECSPRGRGGGGGARGEGRGVEEEDGDGREGEEKEENGVKAGDERKHVGVGLPGAVEGGGKAMDGSEMV</sequence>
<reference evidence="2" key="1">
    <citation type="submission" date="2022-05" db="EMBL/GenBank/DDBJ databases">
        <title>The Musa troglodytarum L. genome provides insights into the mechanism of non-climacteric behaviour and enrichment of carotenoids.</title>
        <authorList>
            <person name="Wang J."/>
        </authorList>
    </citation>
    <scope>NUCLEOTIDE SEQUENCE</scope>
    <source>
        <tissue evidence="2">Leaf</tissue>
    </source>
</reference>
<dbReference type="EMBL" id="CP097506">
    <property type="protein sequence ID" value="URD98817.1"/>
    <property type="molecule type" value="Genomic_DNA"/>
</dbReference>
<feature type="compositionally biased region" description="Polar residues" evidence="1">
    <location>
        <begin position="1"/>
        <end position="24"/>
    </location>
</feature>
<feature type="compositionally biased region" description="Basic and acidic residues" evidence="1">
    <location>
        <begin position="119"/>
        <end position="131"/>
    </location>
</feature>
<gene>
    <name evidence="2" type="ORF">MUK42_32181</name>
</gene>